<gene>
    <name evidence="1" type="ORF">DBR06_SOUSAS1410077</name>
</gene>
<comment type="caution">
    <text evidence="1">The sequence shown here is derived from an EMBL/GenBank/DDBJ whole genome shotgun (WGS) entry which is preliminary data.</text>
</comment>
<name>A0A484GQX8_SOUCH</name>
<proteinExistence type="predicted"/>
<dbReference type="Proteomes" id="UP000295264">
    <property type="component" value="Unassembled WGS sequence"/>
</dbReference>
<keyword evidence="2" id="KW-1185">Reference proteome</keyword>
<sequence length="15" mass="1485">ASPSLGLKRDAIPGC</sequence>
<dbReference type="EMBL" id="QWLN02005128">
    <property type="protein sequence ID" value="TEA37850.1"/>
    <property type="molecule type" value="Genomic_DNA"/>
</dbReference>
<accession>A0A484GQX8</accession>
<evidence type="ECO:0000313" key="1">
    <source>
        <dbReference type="EMBL" id="TEA37850.1"/>
    </source>
</evidence>
<reference evidence="1 2" key="1">
    <citation type="journal article" date="2018" name="Genomics">
        <title>Molecular footprints of inshore aquatic adaptation in Indo-Pacific humpback dolphin (Sousa chinensis).</title>
        <authorList>
            <person name="Ming Y."/>
            <person name="Jian J."/>
            <person name="Yu F."/>
            <person name="Yu X."/>
            <person name="Wang J."/>
            <person name="Liu W."/>
        </authorList>
    </citation>
    <scope>NUCLEOTIDE SEQUENCE [LARGE SCALE GENOMIC DNA]</scope>
    <source>
        <strain evidence="1">MY-2018</strain>
        <tissue evidence="1">Skin</tissue>
    </source>
</reference>
<evidence type="ECO:0000313" key="2">
    <source>
        <dbReference type="Proteomes" id="UP000295264"/>
    </source>
</evidence>
<feature type="non-terminal residue" evidence="1">
    <location>
        <position position="1"/>
    </location>
</feature>
<protein>
    <submittedName>
        <fullName evidence="1">Uncharacterized protein</fullName>
    </submittedName>
</protein>
<organism evidence="1 2">
    <name type="scientific">Sousa chinensis</name>
    <name type="common">Indo-pacific humpbacked dolphin</name>
    <name type="synonym">Steno chinensis</name>
    <dbReference type="NCBI Taxonomy" id="103600"/>
    <lineage>
        <taxon>Eukaryota</taxon>
        <taxon>Metazoa</taxon>
        <taxon>Chordata</taxon>
        <taxon>Craniata</taxon>
        <taxon>Vertebrata</taxon>
        <taxon>Euteleostomi</taxon>
        <taxon>Mammalia</taxon>
        <taxon>Eutheria</taxon>
        <taxon>Laurasiatheria</taxon>
        <taxon>Artiodactyla</taxon>
        <taxon>Whippomorpha</taxon>
        <taxon>Cetacea</taxon>
        <taxon>Odontoceti</taxon>
        <taxon>Delphinidae</taxon>
        <taxon>Sousa</taxon>
    </lineage>
</organism>